<comment type="caution">
    <text evidence="1">The sequence shown here is derived from an EMBL/GenBank/DDBJ whole genome shotgun (WGS) entry which is preliminary data.</text>
</comment>
<sequence>MESALDLILLAAAWAHVFLAPYTKVEESFNLHAAHDVFFHGVSKSALRKYDHFVFPGVVPRSFVGSVFLGGTARPVVALLSKIGLVQTKLDVQIISKDTDSRNIFQRIKASIWRRFGRRTAILFALLSAIQFHLPFWMGRTLPNMLALIPFNEALAQMISIDGSSEVAVVMLTFAAVVFRAELAVYLAVYGFFVLLKSRVKFKRLFFIEKMDVAGAARLELQCSSGEERGMGGTILGTLAITSLLTHISYSNYPGGEALYLMNQIKLENVNLHVGNLAAQSGASLFLQEHSSPFLSLERNLVARPGNWTYDKTEHLLDLHPYSHAIVESLEMVPDWKIEGKVYAFDGLSRQ</sequence>
<reference evidence="1" key="1">
    <citation type="submission" date="2021-06" db="EMBL/GenBank/DDBJ databases">
        <authorList>
            <person name="Kallberg Y."/>
            <person name="Tangrot J."/>
            <person name="Rosling A."/>
        </authorList>
    </citation>
    <scope>NUCLEOTIDE SEQUENCE</scope>
    <source>
        <strain evidence="1">CL356</strain>
    </source>
</reference>
<evidence type="ECO:0000313" key="1">
    <source>
        <dbReference type="EMBL" id="CAG8637864.1"/>
    </source>
</evidence>
<organism evidence="1 2">
    <name type="scientific">Acaulospora colombiana</name>
    <dbReference type="NCBI Taxonomy" id="27376"/>
    <lineage>
        <taxon>Eukaryota</taxon>
        <taxon>Fungi</taxon>
        <taxon>Fungi incertae sedis</taxon>
        <taxon>Mucoromycota</taxon>
        <taxon>Glomeromycotina</taxon>
        <taxon>Glomeromycetes</taxon>
        <taxon>Diversisporales</taxon>
        <taxon>Acaulosporaceae</taxon>
        <taxon>Acaulospora</taxon>
    </lineage>
</organism>
<accession>A0ACA9N7H6</accession>
<proteinExistence type="predicted"/>
<dbReference type="Proteomes" id="UP000789525">
    <property type="component" value="Unassembled WGS sequence"/>
</dbReference>
<feature type="non-terminal residue" evidence="1">
    <location>
        <position position="351"/>
    </location>
</feature>
<dbReference type="EMBL" id="CAJVPT010018919">
    <property type="protein sequence ID" value="CAG8637864.1"/>
    <property type="molecule type" value="Genomic_DNA"/>
</dbReference>
<name>A0ACA9N7H6_9GLOM</name>
<protein>
    <submittedName>
        <fullName evidence="1">12684_t:CDS:1</fullName>
    </submittedName>
</protein>
<evidence type="ECO:0000313" key="2">
    <source>
        <dbReference type="Proteomes" id="UP000789525"/>
    </source>
</evidence>
<keyword evidence="2" id="KW-1185">Reference proteome</keyword>
<gene>
    <name evidence="1" type="ORF">ACOLOM_LOCUS7845</name>
</gene>